<gene>
    <name evidence="1" type="ORF">J2Y69_003573</name>
</gene>
<comment type="caution">
    <text evidence="1">The sequence shown here is derived from an EMBL/GenBank/DDBJ whole genome shotgun (WGS) entry which is preliminary data.</text>
</comment>
<name>A0ABU1SH52_9MICO</name>
<keyword evidence="2" id="KW-1185">Reference proteome</keyword>
<sequence>MPLPTQARLNQHLVRWDSEIKAFDAVISEYGQKKADLEYRRAVVMENAKNSDEKLSQAAAERVADADQEAYRLHREYRAAESSIEAKKARLRWCAAVADALRSEVSTERAEAKLYADTTD</sequence>
<evidence type="ECO:0000313" key="2">
    <source>
        <dbReference type="Proteomes" id="UP001259347"/>
    </source>
</evidence>
<evidence type="ECO:0000313" key="1">
    <source>
        <dbReference type="EMBL" id="MDR6868947.1"/>
    </source>
</evidence>
<organism evidence="1 2">
    <name type="scientific">Microbacterium resistens</name>
    <dbReference type="NCBI Taxonomy" id="156977"/>
    <lineage>
        <taxon>Bacteria</taxon>
        <taxon>Bacillati</taxon>
        <taxon>Actinomycetota</taxon>
        <taxon>Actinomycetes</taxon>
        <taxon>Micrococcales</taxon>
        <taxon>Microbacteriaceae</taxon>
        <taxon>Microbacterium</taxon>
    </lineage>
</organism>
<protein>
    <submittedName>
        <fullName evidence="1">Chromosome segregation ATPase</fullName>
    </submittedName>
</protein>
<dbReference type="RefSeq" id="WP_310023240.1">
    <property type="nucleotide sequence ID" value="NZ_JAVDUM010000019.1"/>
</dbReference>
<dbReference type="Proteomes" id="UP001259347">
    <property type="component" value="Unassembled WGS sequence"/>
</dbReference>
<proteinExistence type="predicted"/>
<dbReference type="EMBL" id="JAVDUM010000019">
    <property type="protein sequence ID" value="MDR6868947.1"/>
    <property type="molecule type" value="Genomic_DNA"/>
</dbReference>
<accession>A0ABU1SH52</accession>
<reference evidence="1 2" key="1">
    <citation type="submission" date="2023-07" db="EMBL/GenBank/DDBJ databases">
        <title>Sorghum-associated microbial communities from plants grown in Nebraska, USA.</title>
        <authorList>
            <person name="Schachtman D."/>
        </authorList>
    </citation>
    <scope>NUCLEOTIDE SEQUENCE [LARGE SCALE GENOMIC DNA]</scope>
    <source>
        <strain evidence="1 2">2980</strain>
    </source>
</reference>